<accession>A0ABW4SA37</accession>
<keyword evidence="4" id="KW-1185">Reference proteome</keyword>
<dbReference type="Gene3D" id="3.30.70.1450">
    <property type="entry name" value="Regulator of K+ conductance, C-terminal domain"/>
    <property type="match status" value="1"/>
</dbReference>
<dbReference type="InterPro" id="IPR050721">
    <property type="entry name" value="Trk_Ktr_HKT_K-transport"/>
</dbReference>
<organism evidence="3 4">
    <name type="scientific">Halodurantibacterium flavum</name>
    <dbReference type="NCBI Taxonomy" id="1382802"/>
    <lineage>
        <taxon>Bacteria</taxon>
        <taxon>Pseudomonadati</taxon>
        <taxon>Pseudomonadota</taxon>
        <taxon>Alphaproteobacteria</taxon>
        <taxon>Rhodobacterales</taxon>
        <taxon>Paracoccaceae</taxon>
        <taxon>Halodurantibacterium</taxon>
    </lineage>
</organism>
<dbReference type="PROSITE" id="PS51201">
    <property type="entry name" value="RCK_N"/>
    <property type="match status" value="1"/>
</dbReference>
<dbReference type="RefSeq" id="WP_390265923.1">
    <property type="nucleotide sequence ID" value="NZ_JBHUGH010000038.1"/>
</dbReference>
<dbReference type="InterPro" id="IPR036291">
    <property type="entry name" value="NAD(P)-bd_dom_sf"/>
</dbReference>
<dbReference type="SUPFAM" id="SSF51735">
    <property type="entry name" value="NAD(P)-binding Rossmann-fold domains"/>
    <property type="match status" value="1"/>
</dbReference>
<dbReference type="SUPFAM" id="SSF116726">
    <property type="entry name" value="TrkA C-terminal domain-like"/>
    <property type="match status" value="1"/>
</dbReference>
<gene>
    <name evidence="3" type="ORF">ACFSGJ_19990</name>
</gene>
<keyword evidence="3" id="KW-0813">Transport</keyword>
<proteinExistence type="predicted"/>
<dbReference type="Gene3D" id="3.40.50.720">
    <property type="entry name" value="NAD(P)-binding Rossmann-like Domain"/>
    <property type="match status" value="1"/>
</dbReference>
<name>A0ABW4SA37_9RHOB</name>
<feature type="chain" id="PRO_5047148169" evidence="1">
    <location>
        <begin position="22"/>
        <end position="220"/>
    </location>
</feature>
<sequence>MARKGRTFVVIGLGAFGSAVASELARFGNHVLGVDADERRVSQMSATLSNTVILDAGDENALREAGIDSYDVALVAIGRDIEASILATMNMRMLGLETIWVKASSRTHHRILSKLGADRVILPEQEMGRHIAQMLHNPLLQDYVSLGNGFNVVNIIVPDKLDGTPIADLHLRDTFDLRPLGLMRGTEYHACVAEDIVLRREDKLLLLGKRPDLRRFGDTL</sequence>
<dbReference type="Pfam" id="PF02254">
    <property type="entry name" value="TrkA_N"/>
    <property type="match status" value="1"/>
</dbReference>
<evidence type="ECO:0000259" key="2">
    <source>
        <dbReference type="PROSITE" id="PS51201"/>
    </source>
</evidence>
<feature type="signal peptide" evidence="1">
    <location>
        <begin position="1"/>
        <end position="21"/>
    </location>
</feature>
<dbReference type="Proteomes" id="UP001597353">
    <property type="component" value="Unassembled WGS sequence"/>
</dbReference>
<dbReference type="InterPro" id="IPR006037">
    <property type="entry name" value="RCK_C"/>
</dbReference>
<dbReference type="PANTHER" id="PTHR43833">
    <property type="entry name" value="POTASSIUM CHANNEL PROTEIN 2-RELATED-RELATED"/>
    <property type="match status" value="1"/>
</dbReference>
<evidence type="ECO:0000256" key="1">
    <source>
        <dbReference type="SAM" id="SignalP"/>
    </source>
</evidence>
<protein>
    <submittedName>
        <fullName evidence="3">Potassium channel family protein</fullName>
    </submittedName>
</protein>
<dbReference type="PANTHER" id="PTHR43833:SF7">
    <property type="entry name" value="KTR SYSTEM POTASSIUM UPTAKE PROTEIN C"/>
    <property type="match status" value="1"/>
</dbReference>
<evidence type="ECO:0000313" key="3">
    <source>
        <dbReference type="EMBL" id="MFD1914491.1"/>
    </source>
</evidence>
<reference evidence="4" key="1">
    <citation type="journal article" date="2019" name="Int. J. Syst. Evol. Microbiol.">
        <title>The Global Catalogue of Microorganisms (GCM) 10K type strain sequencing project: providing services to taxonomists for standard genome sequencing and annotation.</title>
        <authorList>
            <consortium name="The Broad Institute Genomics Platform"/>
            <consortium name="The Broad Institute Genome Sequencing Center for Infectious Disease"/>
            <person name="Wu L."/>
            <person name="Ma J."/>
        </authorList>
    </citation>
    <scope>NUCLEOTIDE SEQUENCE [LARGE SCALE GENOMIC DNA]</scope>
    <source>
        <strain evidence="4">CGMCC 4.7242</strain>
    </source>
</reference>
<feature type="domain" description="RCK N-terminal" evidence="2">
    <location>
        <begin position="5"/>
        <end position="122"/>
    </location>
</feature>
<comment type="caution">
    <text evidence="3">The sequence shown here is derived from an EMBL/GenBank/DDBJ whole genome shotgun (WGS) entry which is preliminary data.</text>
</comment>
<keyword evidence="3" id="KW-0406">Ion transport</keyword>
<dbReference type="EMBL" id="JBHUGH010000038">
    <property type="protein sequence ID" value="MFD1914491.1"/>
    <property type="molecule type" value="Genomic_DNA"/>
</dbReference>
<dbReference type="InterPro" id="IPR003148">
    <property type="entry name" value="RCK_N"/>
</dbReference>
<dbReference type="InterPro" id="IPR036721">
    <property type="entry name" value="RCK_C_sf"/>
</dbReference>
<keyword evidence="3" id="KW-0407">Ion channel</keyword>
<dbReference type="GO" id="GO:0034220">
    <property type="term" value="P:monoatomic ion transmembrane transport"/>
    <property type="evidence" value="ECO:0007669"/>
    <property type="project" value="UniProtKB-KW"/>
</dbReference>
<dbReference type="Pfam" id="PF02080">
    <property type="entry name" value="TrkA_C"/>
    <property type="match status" value="1"/>
</dbReference>
<evidence type="ECO:0000313" key="4">
    <source>
        <dbReference type="Proteomes" id="UP001597353"/>
    </source>
</evidence>
<keyword evidence="1" id="KW-0732">Signal</keyword>